<dbReference type="InterPro" id="IPR016130">
    <property type="entry name" value="Tyr_Pase_AS"/>
</dbReference>
<dbReference type="SMART" id="SM00404">
    <property type="entry name" value="PTPc_motif"/>
    <property type="match status" value="1"/>
</dbReference>
<evidence type="ECO:0000256" key="5">
    <source>
        <dbReference type="ARBA" id="ARBA00022737"/>
    </source>
</evidence>
<keyword evidence="3" id="KW-0812">Transmembrane</keyword>
<dbReference type="InterPro" id="IPR050713">
    <property type="entry name" value="RTP_Phos/Ushers"/>
</dbReference>
<dbReference type="Proteomes" id="UP000694402">
    <property type="component" value="Unassembled WGS sequence"/>
</dbReference>
<feature type="domain" description="Fibronectin type-III" evidence="15">
    <location>
        <begin position="924"/>
        <end position="1013"/>
    </location>
</feature>
<reference evidence="17" key="1">
    <citation type="journal article" date="2018" name="PLoS ONE">
        <title>Chinook salmon (Oncorhynchus tshawytscha) genome and transcriptome.</title>
        <authorList>
            <person name="Christensen K.A."/>
            <person name="Leong J.S."/>
            <person name="Sakhrani D."/>
            <person name="Biagi C.A."/>
            <person name="Minkley D.R."/>
            <person name="Withler R.E."/>
            <person name="Rondeau E.B."/>
            <person name="Koop B.F."/>
            <person name="Devlin R.H."/>
        </authorList>
    </citation>
    <scope>NUCLEOTIDE SEQUENCE [LARGE SCALE GENOMIC DNA]</scope>
</reference>
<dbReference type="InterPro" id="IPR000242">
    <property type="entry name" value="PTP_cat"/>
</dbReference>
<gene>
    <name evidence="16" type="primary">PTPRB</name>
</gene>
<evidence type="ECO:0000313" key="17">
    <source>
        <dbReference type="Proteomes" id="UP000694402"/>
    </source>
</evidence>
<dbReference type="GO" id="GO:0032502">
    <property type="term" value="P:developmental process"/>
    <property type="evidence" value="ECO:0007669"/>
    <property type="project" value="UniProtKB-ARBA"/>
</dbReference>
<dbReference type="GO" id="GO:0043235">
    <property type="term" value="C:receptor complex"/>
    <property type="evidence" value="ECO:0007669"/>
    <property type="project" value="TreeGrafter"/>
</dbReference>
<evidence type="ECO:0000256" key="8">
    <source>
        <dbReference type="ARBA" id="ARBA00022989"/>
    </source>
</evidence>
<dbReference type="CDD" id="cd14615">
    <property type="entry name" value="R-PTPc-J"/>
    <property type="match status" value="1"/>
</dbReference>
<dbReference type="FunFam" id="3.90.190.10:FF:000009">
    <property type="entry name" value="Receptor-type tyrosine-protein phosphatase beta"/>
    <property type="match status" value="1"/>
</dbReference>
<evidence type="ECO:0000259" key="15">
    <source>
        <dbReference type="PROSITE" id="PS50853"/>
    </source>
</evidence>
<dbReference type="CDD" id="cd00063">
    <property type="entry name" value="FN3"/>
    <property type="match status" value="7"/>
</dbReference>
<dbReference type="GeneTree" id="ENSGT00940000156870"/>
<dbReference type="InterPro" id="IPR013783">
    <property type="entry name" value="Ig-like_fold"/>
</dbReference>
<dbReference type="InterPro" id="IPR029021">
    <property type="entry name" value="Prot-tyrosine_phosphatase-like"/>
</dbReference>
<dbReference type="FunFam" id="2.60.40.10:FF:000369">
    <property type="entry name" value="Protein tyrosine phosphatase, receptor type B"/>
    <property type="match status" value="1"/>
</dbReference>
<evidence type="ECO:0000256" key="7">
    <source>
        <dbReference type="ARBA" id="ARBA00022912"/>
    </source>
</evidence>
<feature type="domain" description="Fibronectin type-III" evidence="15">
    <location>
        <begin position="216"/>
        <end position="303"/>
    </location>
</feature>
<dbReference type="PROSITE" id="PS50853">
    <property type="entry name" value="FN3"/>
    <property type="match status" value="8"/>
</dbReference>
<protein>
    <recommendedName>
        <fullName evidence="2">protein-tyrosine-phosphatase</fullName>
        <ecNumber evidence="2">3.1.3.48</ecNumber>
    </recommendedName>
</protein>
<dbReference type="SUPFAM" id="SSF52799">
    <property type="entry name" value="(Phosphotyrosine protein) phosphatases II"/>
    <property type="match status" value="1"/>
</dbReference>
<dbReference type="PANTHER" id="PTHR46957:SF5">
    <property type="entry name" value="PROTEIN-TYROSINE-PHOSPHATASE"/>
    <property type="match status" value="1"/>
</dbReference>
<dbReference type="Pfam" id="PF00041">
    <property type="entry name" value="fn3"/>
    <property type="match status" value="9"/>
</dbReference>
<dbReference type="Ensembl" id="ENSOTST00005182908.1">
    <property type="protein sequence ID" value="ENSOTSP00005122677.1"/>
    <property type="gene ID" value="ENSOTSG00005033179.2"/>
</dbReference>
<evidence type="ECO:0000259" key="14">
    <source>
        <dbReference type="PROSITE" id="PS50056"/>
    </source>
</evidence>
<feature type="domain" description="Tyrosine specific protein phosphatases" evidence="14">
    <location>
        <begin position="1421"/>
        <end position="1494"/>
    </location>
</feature>
<evidence type="ECO:0000256" key="2">
    <source>
        <dbReference type="ARBA" id="ARBA00013064"/>
    </source>
</evidence>
<keyword evidence="8" id="KW-1133">Transmembrane helix</keyword>
<name>A0AAZ3Q0I0_ONCTS</name>
<sequence>GQLTSTTSATSATIESLTQGTQAKCFFLTPFPPFCSTEPGVVGNLNVIGTTTSSVSLSWTQPKGDNSFYRVEGTGVSMNTTETSTTISGLTAGVQYNFTVTTVAGDKTTVGEGNTTATFTIPNPPGPLNITERTTSSLAVQWKTPDLMTGVPGISYNISYYSTGTGASSQSTASLRYNLLSLSSGTFYTITVITVGPQDLGSAPVNTSGYTLPKPVVSLTASPLSTSSVKLRWTDPVGVKSYYSYRVQYSNATGPVGEKTVNTSFADVPGLEPGTGYTFTVTTVAAAGSNGLPELTSSYTQPKAVSNLVVKDLNTTAIKLSWSQQDDHQPTYSYLVTVSKKGSMVAKVSTTVESYTFTHLQPGDSYTFSVVTVVQRVKSDSVETSSYTKPGVVTNIATTGTTTTMNVTWDAPVGQVDSYTVTIHNDNVMEDSHTVSNDSLELVFQNLKPGKVYVVRVVTNSGPLTEASLNVTNATYPNPPGTQKVENQTTGSINISWARPLDMDLGQYWFSVFYLGQHNLTEHNWILLENLQSGTLYNITVVTVGPLDYQSTAVTTAGITPTNVTLVWDQPENKAGYSFKVEVTYPNGSLLIAVTVNNTKKIVTGLQSGSNYTFTVTTLTKDGTMATPVKVSYYTSMFPSAITILIFILRVIYLSNLVGLLAPTVNTTGVRLTWTKPPQYQSGYTYRIQTEGCVSTPTNHTVTGEEAVIPELTPGTNCTFRVSVKAQGGIEGGTVSIFQYTEPESVQPSISNNGSTNTMVVSWAAPPGNVGQYVVHLNSTDQVFTPVWLNSNQQTHTFIYLSAGREYTAVVTTISGPFNETSGPVTTATQPNPPGPIGILEKTTSSITVEWGEAPLMANTTFSYLVKYLSTQRDSKTVTTTNTSQTLPSLSSGTPYNVSVVSVGVLGFHSEEVWSSSVITRPESVQSLRAVTAEVNLTLTWSTPVGHKPGYSYRVTWTNSTGLIISNRTTVVENLPVNGLVPGSPYNFTVTTQTDDGTEGAPVSTSSCTSKIIARVHNKTIGDCNPACGHTVPDLKHYTDYTLTVTTLGCGKTSTVQSLTFPPIPADFESLVSVTAKDHNSFSVQLTPSLLDSTNGPIKHYGVLVTSDINNQSNSSQYLVKTYQDWEAGSTTAYLATVKDNTNNSRRRKRAGNIDIYIGDKTSWKGYTNGQLKAKREYRYEHNTGSMCDEWKGWNLQFSLVAHRFLVSLVFVLMLVSRVSISRTVVVRVEDYEAYYKKQRADSNCGFAEEFEDLKLVGTAQAKTSALAMENKSKNRYNNVLPYDSSRVKLSIHGSPFDDYINSNYIPGYNSRKEFIAAQGPLPGTVNEFWRMIWEKNVQTLVMLTRCNEQGRVKCEEYYPSETKHFENITVTTTSEIPLEDWTIRDFDVKNVKTVETRSVRHFHFTAWPDHGVPETTELLINFRHLVREHMDQYSRHSPTVVHCSAGVGRTGTFIAIDRLIFQIERESMVDVYGTIHDLRMHRPLMVQTEEQYVFLNQCVMDIIRSRTGTNVDLIYQNTAALTIYENVEPRKDTSKNGYHNA</sequence>
<evidence type="ECO:0000259" key="13">
    <source>
        <dbReference type="PROSITE" id="PS50055"/>
    </source>
</evidence>
<reference evidence="16" key="2">
    <citation type="submission" date="2025-08" db="UniProtKB">
        <authorList>
            <consortium name="Ensembl"/>
        </authorList>
    </citation>
    <scope>IDENTIFICATION</scope>
</reference>
<dbReference type="SMART" id="SM00194">
    <property type="entry name" value="PTPc"/>
    <property type="match status" value="1"/>
</dbReference>
<keyword evidence="7" id="KW-0904">Protein phosphatase</keyword>
<dbReference type="Pfam" id="PF18861">
    <property type="entry name" value="PTP_tm"/>
    <property type="match status" value="1"/>
</dbReference>
<dbReference type="PROSITE" id="PS00383">
    <property type="entry name" value="TYR_PHOSPHATASE_1"/>
    <property type="match status" value="1"/>
</dbReference>
<dbReference type="InterPro" id="IPR000387">
    <property type="entry name" value="Tyr_Pase_dom"/>
</dbReference>
<dbReference type="EC" id="3.1.3.48" evidence="2"/>
<dbReference type="InterPro" id="IPR003961">
    <property type="entry name" value="FN3_dom"/>
</dbReference>
<evidence type="ECO:0000256" key="6">
    <source>
        <dbReference type="ARBA" id="ARBA00022801"/>
    </source>
</evidence>
<evidence type="ECO:0000256" key="12">
    <source>
        <dbReference type="ARBA" id="ARBA00051722"/>
    </source>
</evidence>
<dbReference type="GO" id="GO:0004725">
    <property type="term" value="F:protein tyrosine phosphatase activity"/>
    <property type="evidence" value="ECO:0007669"/>
    <property type="project" value="UniProtKB-EC"/>
</dbReference>
<proteinExistence type="inferred from homology"/>
<dbReference type="PANTHER" id="PTHR46957">
    <property type="entry name" value="CYTOKINE RECEPTOR"/>
    <property type="match status" value="1"/>
</dbReference>
<feature type="domain" description="Fibronectin type-III" evidence="15">
    <location>
        <begin position="304"/>
        <end position="392"/>
    </location>
</feature>
<evidence type="ECO:0000313" key="16">
    <source>
        <dbReference type="Ensembl" id="ENSOTSP00005122677.1"/>
    </source>
</evidence>
<organism evidence="16 17">
    <name type="scientific">Oncorhynchus tshawytscha</name>
    <name type="common">Chinook salmon</name>
    <name type="synonym">Salmo tshawytscha</name>
    <dbReference type="NCBI Taxonomy" id="74940"/>
    <lineage>
        <taxon>Eukaryota</taxon>
        <taxon>Metazoa</taxon>
        <taxon>Chordata</taxon>
        <taxon>Craniata</taxon>
        <taxon>Vertebrata</taxon>
        <taxon>Euteleostomi</taxon>
        <taxon>Actinopterygii</taxon>
        <taxon>Neopterygii</taxon>
        <taxon>Teleostei</taxon>
        <taxon>Protacanthopterygii</taxon>
        <taxon>Salmoniformes</taxon>
        <taxon>Salmonidae</taxon>
        <taxon>Salmoninae</taxon>
        <taxon>Oncorhynchus</taxon>
    </lineage>
</organism>
<evidence type="ECO:0000256" key="11">
    <source>
        <dbReference type="ARBA" id="ARBA00025789"/>
    </source>
</evidence>
<evidence type="ECO:0000256" key="4">
    <source>
        <dbReference type="ARBA" id="ARBA00022729"/>
    </source>
</evidence>
<dbReference type="InterPro" id="IPR036116">
    <property type="entry name" value="FN3_sf"/>
</dbReference>
<feature type="domain" description="Fibronectin type-III" evidence="15">
    <location>
        <begin position="833"/>
        <end position="923"/>
    </location>
</feature>
<dbReference type="SUPFAM" id="SSF49265">
    <property type="entry name" value="Fibronectin type III"/>
    <property type="match status" value="7"/>
</dbReference>
<dbReference type="InterPro" id="IPR003595">
    <property type="entry name" value="Tyr_Pase_cat"/>
</dbReference>
<dbReference type="PRINTS" id="PR00700">
    <property type="entry name" value="PRTYPHPHTASE"/>
</dbReference>
<feature type="domain" description="Tyrosine-protein phosphatase" evidence="13">
    <location>
        <begin position="1247"/>
        <end position="1503"/>
    </location>
</feature>
<keyword evidence="5" id="KW-0677">Repeat</keyword>
<evidence type="ECO:0000256" key="9">
    <source>
        <dbReference type="ARBA" id="ARBA00023136"/>
    </source>
</evidence>
<dbReference type="Gene3D" id="2.60.40.10">
    <property type="entry name" value="Immunoglobulins"/>
    <property type="match status" value="10"/>
</dbReference>
<keyword evidence="10" id="KW-0325">Glycoprotein</keyword>
<dbReference type="Gene3D" id="3.90.190.10">
    <property type="entry name" value="Protein tyrosine phosphatase superfamily"/>
    <property type="match status" value="1"/>
</dbReference>
<dbReference type="Pfam" id="PF00102">
    <property type="entry name" value="Y_phosphatase"/>
    <property type="match status" value="1"/>
</dbReference>
<dbReference type="PROSITE" id="PS50055">
    <property type="entry name" value="TYR_PHOSPHATASE_PTP"/>
    <property type="match status" value="1"/>
</dbReference>
<feature type="domain" description="Fibronectin type-III" evidence="15">
    <location>
        <begin position="124"/>
        <end position="215"/>
    </location>
</feature>
<accession>A0AAZ3Q0I0</accession>
<reference evidence="16" key="3">
    <citation type="submission" date="2025-09" db="UniProtKB">
        <authorList>
            <consortium name="Ensembl"/>
        </authorList>
    </citation>
    <scope>IDENTIFICATION</scope>
</reference>
<dbReference type="PROSITE" id="PS50056">
    <property type="entry name" value="TYR_PHOSPHATASE_2"/>
    <property type="match status" value="1"/>
</dbReference>
<keyword evidence="9" id="KW-0472">Membrane</keyword>
<keyword evidence="6" id="KW-0378">Hydrolase</keyword>
<comment type="subcellular location">
    <subcellularLocation>
        <location evidence="1">Membrane</location>
        <topology evidence="1">Single-pass type I membrane protein</topology>
    </subcellularLocation>
</comment>
<dbReference type="GO" id="GO:0016020">
    <property type="term" value="C:membrane"/>
    <property type="evidence" value="ECO:0007669"/>
    <property type="project" value="UniProtKB-SubCell"/>
</dbReference>
<comment type="catalytic activity">
    <reaction evidence="12">
        <text>O-phospho-L-tyrosyl-[protein] + H2O = L-tyrosyl-[protein] + phosphate</text>
        <dbReference type="Rhea" id="RHEA:10684"/>
        <dbReference type="Rhea" id="RHEA-COMP:10136"/>
        <dbReference type="Rhea" id="RHEA-COMP:20101"/>
        <dbReference type="ChEBI" id="CHEBI:15377"/>
        <dbReference type="ChEBI" id="CHEBI:43474"/>
        <dbReference type="ChEBI" id="CHEBI:46858"/>
        <dbReference type="ChEBI" id="CHEBI:61978"/>
        <dbReference type="EC" id="3.1.3.48"/>
    </reaction>
</comment>
<feature type="domain" description="Fibronectin type-III" evidence="15">
    <location>
        <begin position="41"/>
        <end position="123"/>
    </location>
</feature>
<keyword evidence="17" id="KW-1185">Reference proteome</keyword>
<evidence type="ECO:0000256" key="3">
    <source>
        <dbReference type="ARBA" id="ARBA00022692"/>
    </source>
</evidence>
<keyword evidence="4" id="KW-0732">Signal</keyword>
<dbReference type="SMART" id="SM00060">
    <property type="entry name" value="FN3"/>
    <property type="match status" value="11"/>
</dbReference>
<evidence type="ECO:0000256" key="10">
    <source>
        <dbReference type="ARBA" id="ARBA00023180"/>
    </source>
</evidence>
<feature type="domain" description="Fibronectin type-III" evidence="15">
    <location>
        <begin position="742"/>
        <end position="832"/>
    </location>
</feature>
<evidence type="ECO:0000256" key="1">
    <source>
        <dbReference type="ARBA" id="ARBA00004479"/>
    </source>
</evidence>
<dbReference type="InterPro" id="IPR041201">
    <property type="entry name" value="PTPRJ_TM"/>
</dbReference>
<feature type="domain" description="Fibronectin type-III" evidence="15">
    <location>
        <begin position="545"/>
        <end position="639"/>
    </location>
</feature>
<comment type="similarity">
    <text evidence="11">Belongs to the protein-tyrosine phosphatase family. Receptor class 3 subfamily.</text>
</comment>